<feature type="transmembrane region" description="Helical" evidence="1">
    <location>
        <begin position="61"/>
        <end position="86"/>
    </location>
</feature>
<sequence length="510" mass="51531">MGLDERGKTKDCRTLANNGVTGTEGFLNGHLKSLKLQSGLAFRALAGKLNANGRGVESGQALVFTAFLMAALFGFMGLAIDVGLLFRAKRNLQSAADAAATAGALDYYYYGSASSAKTMGCAAATSNGISGTCNTASTCTGLSGTNICINTPPQLGPNTSTTFTEAIVTQPNPTAFMSLFGFSSVKISARAVAASRGISTDCVYLMDSSMSDALFMKGNGTIHAVNCGVYVNSKSSTAVEGNGNTAVDAASLNIVGPDSGASSLDPNKTHTGVSPITPPIPLNLPGIPSTGCTSSISQSEVTVSTTSGSTKIKEASVNGSSSNNVVCFTNAGGVTIDDGVALAGVQGDGVLYVFEHGVTLNGAVSFGSYNGTPPTNGPFDPSKTISAVLDVAGGSLSQGNAALTIYAPTSGTYNSIALMQPSTNTTGGVHCPASPVDPCLLIQRGSSGSVFDGIVYAPAAYVELQDNAGAVYATGLIADGLFVKASDLYINNYSPANPTTTPFTVITLVE</sequence>
<name>A0AAU7DJU0_9BACT</name>
<evidence type="ECO:0000313" key="3">
    <source>
        <dbReference type="EMBL" id="XBH17568.1"/>
    </source>
</evidence>
<keyword evidence="1" id="KW-0812">Transmembrane</keyword>
<keyword evidence="1" id="KW-0472">Membrane</keyword>
<gene>
    <name evidence="3" type="ORF">P8935_23750</name>
</gene>
<keyword evidence="1" id="KW-1133">Transmembrane helix</keyword>
<dbReference type="AlphaFoldDB" id="A0AAU7DJU0"/>
<dbReference type="Pfam" id="PF13400">
    <property type="entry name" value="Tad"/>
    <property type="match status" value="1"/>
</dbReference>
<evidence type="ECO:0000259" key="2">
    <source>
        <dbReference type="Pfam" id="PF13400"/>
    </source>
</evidence>
<dbReference type="InterPro" id="IPR028087">
    <property type="entry name" value="Tad_N"/>
</dbReference>
<proteinExistence type="predicted"/>
<accession>A0AAU7DJU0</accession>
<organism evidence="3">
    <name type="scientific">Telmatobacter sp. DSM 110680</name>
    <dbReference type="NCBI Taxonomy" id="3036704"/>
    <lineage>
        <taxon>Bacteria</taxon>
        <taxon>Pseudomonadati</taxon>
        <taxon>Acidobacteriota</taxon>
        <taxon>Terriglobia</taxon>
        <taxon>Terriglobales</taxon>
        <taxon>Acidobacteriaceae</taxon>
        <taxon>Telmatobacter</taxon>
    </lineage>
</organism>
<dbReference type="EMBL" id="CP121196">
    <property type="protein sequence ID" value="XBH17568.1"/>
    <property type="molecule type" value="Genomic_DNA"/>
</dbReference>
<protein>
    <submittedName>
        <fullName evidence="3">Tad domain-containing protein</fullName>
    </submittedName>
</protein>
<reference evidence="3" key="1">
    <citation type="submission" date="2023-03" db="EMBL/GenBank/DDBJ databases">
        <title>Edaphobacter sp.</title>
        <authorList>
            <person name="Huber K.J."/>
            <person name="Papendorf J."/>
            <person name="Pilke C."/>
            <person name="Bunk B."/>
            <person name="Sproeer C."/>
            <person name="Pester M."/>
        </authorList>
    </citation>
    <scope>NUCLEOTIDE SEQUENCE</scope>
    <source>
        <strain evidence="3">DSM 110680</strain>
    </source>
</reference>
<dbReference type="RefSeq" id="WP_348262792.1">
    <property type="nucleotide sequence ID" value="NZ_CP121196.1"/>
</dbReference>
<evidence type="ECO:0000256" key="1">
    <source>
        <dbReference type="SAM" id="Phobius"/>
    </source>
</evidence>
<feature type="domain" description="Putative Flp pilus-assembly TadG-like N-terminal" evidence="2">
    <location>
        <begin position="59"/>
        <end position="104"/>
    </location>
</feature>